<dbReference type="Pfam" id="PF07841">
    <property type="entry name" value="DM4_12"/>
    <property type="match status" value="1"/>
</dbReference>
<reference evidence="2 3" key="1">
    <citation type="submission" date="2023-03" db="EMBL/GenBank/DDBJ databases">
        <title>Genome insight into feeding habits of ladybird beetles.</title>
        <authorList>
            <person name="Li H.-S."/>
            <person name="Huang Y.-H."/>
            <person name="Pang H."/>
        </authorList>
    </citation>
    <scope>NUCLEOTIDE SEQUENCE [LARGE SCALE GENOMIC DNA]</scope>
    <source>
        <strain evidence="2">SYSU_2023b</strain>
        <tissue evidence="2">Whole body</tissue>
    </source>
</reference>
<proteinExistence type="predicted"/>
<comment type="caution">
    <text evidence="2">The sequence shown here is derived from an EMBL/GenBank/DDBJ whole genome shotgun (WGS) entry which is preliminary data.</text>
</comment>
<evidence type="ECO:0000256" key="1">
    <source>
        <dbReference type="SAM" id="SignalP"/>
    </source>
</evidence>
<dbReference type="AlphaFoldDB" id="A0AAW1UUM8"/>
<dbReference type="InterPro" id="IPR006631">
    <property type="entry name" value="DM4_12"/>
</dbReference>
<keyword evidence="3" id="KW-1185">Reference proteome</keyword>
<feature type="signal peptide" evidence="1">
    <location>
        <begin position="1"/>
        <end position="20"/>
    </location>
</feature>
<gene>
    <name evidence="2" type="ORF">WA026_005136</name>
</gene>
<name>A0AAW1UUM8_9CUCU</name>
<dbReference type="Proteomes" id="UP001431783">
    <property type="component" value="Unassembled WGS sequence"/>
</dbReference>
<organism evidence="2 3">
    <name type="scientific">Henosepilachna vigintioctopunctata</name>
    <dbReference type="NCBI Taxonomy" id="420089"/>
    <lineage>
        <taxon>Eukaryota</taxon>
        <taxon>Metazoa</taxon>
        <taxon>Ecdysozoa</taxon>
        <taxon>Arthropoda</taxon>
        <taxon>Hexapoda</taxon>
        <taxon>Insecta</taxon>
        <taxon>Pterygota</taxon>
        <taxon>Neoptera</taxon>
        <taxon>Endopterygota</taxon>
        <taxon>Coleoptera</taxon>
        <taxon>Polyphaga</taxon>
        <taxon>Cucujiformia</taxon>
        <taxon>Coccinelloidea</taxon>
        <taxon>Coccinellidae</taxon>
        <taxon>Epilachninae</taxon>
        <taxon>Epilachnini</taxon>
        <taxon>Henosepilachna</taxon>
    </lineage>
</organism>
<dbReference type="PANTHER" id="PTHR21398:SF7">
    <property type="entry name" value="LP19941P"/>
    <property type="match status" value="1"/>
</dbReference>
<accession>A0AAW1UUM8</accession>
<protein>
    <submittedName>
        <fullName evidence="2">Uncharacterized protein</fullName>
    </submittedName>
</protein>
<dbReference type="PANTHER" id="PTHR21398">
    <property type="entry name" value="AGAP007094-PA"/>
    <property type="match status" value="1"/>
</dbReference>
<feature type="chain" id="PRO_5043396640" evidence="1">
    <location>
        <begin position="21"/>
        <end position="201"/>
    </location>
</feature>
<dbReference type="SMART" id="SM00718">
    <property type="entry name" value="DM4_12"/>
    <property type="match status" value="1"/>
</dbReference>
<evidence type="ECO:0000313" key="3">
    <source>
        <dbReference type="Proteomes" id="UP001431783"/>
    </source>
</evidence>
<dbReference type="EMBL" id="JARQZJ010000092">
    <property type="protein sequence ID" value="KAK9884182.1"/>
    <property type="molecule type" value="Genomic_DNA"/>
</dbReference>
<evidence type="ECO:0000313" key="2">
    <source>
        <dbReference type="EMBL" id="KAK9884182.1"/>
    </source>
</evidence>
<sequence length="201" mass="22839">MGKVLIAVYVLILQYSNVSLENNTSVQSRVKRYLAFPDGATLTFALCMQQRTPMPSGIIFTEGVNWGMAYQLPNKTTYLDNLPLNKHVIKRRDRKMLYENVETIMNNMGFNGRACIMRALCLAPNYLKYKDKNLAERIVGVLFKYPLENIEAGEPEEHNHYLLATQLGHGENANCDSFITECPISILDLILKYLDGQIVAE</sequence>
<keyword evidence="1" id="KW-0732">Signal</keyword>